<dbReference type="SUPFAM" id="SSF55331">
    <property type="entry name" value="Tautomerase/MIF"/>
    <property type="match status" value="1"/>
</dbReference>
<comment type="similarity">
    <text evidence="1">Belongs to the 4-oxalocrotonate tautomerase family.</text>
</comment>
<proteinExistence type="inferred from homology"/>
<evidence type="ECO:0000259" key="3">
    <source>
        <dbReference type="Pfam" id="PF01361"/>
    </source>
</evidence>
<organism evidence="4 5">
    <name type="scientific">Amycolatopsis rhabdoformis</name>
    <dbReference type="NCBI Taxonomy" id="1448059"/>
    <lineage>
        <taxon>Bacteria</taxon>
        <taxon>Bacillati</taxon>
        <taxon>Actinomycetota</taxon>
        <taxon>Actinomycetes</taxon>
        <taxon>Pseudonocardiales</taxon>
        <taxon>Pseudonocardiaceae</taxon>
        <taxon>Amycolatopsis</taxon>
    </lineage>
</organism>
<protein>
    <submittedName>
        <fullName evidence="4">2-hydroxymuconate tautomerase</fullName>
        <ecNumber evidence="4">5.3.2.6</ecNumber>
    </submittedName>
</protein>
<keyword evidence="2 4" id="KW-0413">Isomerase</keyword>
<keyword evidence="5" id="KW-1185">Reference proteome</keyword>
<dbReference type="GO" id="GO:0016853">
    <property type="term" value="F:isomerase activity"/>
    <property type="evidence" value="ECO:0007669"/>
    <property type="project" value="UniProtKB-KW"/>
</dbReference>
<gene>
    <name evidence="4" type="ORF">VSH64_35365</name>
</gene>
<evidence type="ECO:0000256" key="1">
    <source>
        <dbReference type="ARBA" id="ARBA00006723"/>
    </source>
</evidence>
<dbReference type="NCBIfam" id="NF002571">
    <property type="entry name" value="PRK02220.1"/>
    <property type="match status" value="1"/>
</dbReference>
<accession>A0ABZ1I1R8</accession>
<dbReference type="InterPro" id="IPR004370">
    <property type="entry name" value="4-OT-like_dom"/>
</dbReference>
<dbReference type="Gene3D" id="3.30.429.10">
    <property type="entry name" value="Macrophage Migration Inhibitory Factor"/>
    <property type="match status" value="1"/>
</dbReference>
<reference evidence="4 5" key="1">
    <citation type="journal article" date="2015" name="Int. J. Syst. Evol. Microbiol.">
        <title>Amycolatopsis rhabdoformis sp. nov., an actinomycete isolated from a tropical forest soil.</title>
        <authorList>
            <person name="Souza W.R."/>
            <person name="Silva R.E."/>
            <person name="Goodfellow M."/>
            <person name="Busarakam K."/>
            <person name="Figueiro F.S."/>
            <person name="Ferreira D."/>
            <person name="Rodrigues-Filho E."/>
            <person name="Moraes L.A.B."/>
            <person name="Zucchi T.D."/>
        </authorList>
    </citation>
    <scope>NUCLEOTIDE SEQUENCE [LARGE SCALE GENOMIC DNA]</scope>
    <source>
        <strain evidence="4 5">NCIMB 14900</strain>
    </source>
</reference>
<dbReference type="EMBL" id="CP142149">
    <property type="protein sequence ID" value="WSE28089.1"/>
    <property type="molecule type" value="Genomic_DNA"/>
</dbReference>
<dbReference type="Proteomes" id="UP001330812">
    <property type="component" value="Chromosome"/>
</dbReference>
<evidence type="ECO:0000313" key="4">
    <source>
        <dbReference type="EMBL" id="WSE28089.1"/>
    </source>
</evidence>
<dbReference type="Pfam" id="PF01361">
    <property type="entry name" value="Tautomerase"/>
    <property type="match status" value="1"/>
</dbReference>
<evidence type="ECO:0000313" key="5">
    <source>
        <dbReference type="Proteomes" id="UP001330812"/>
    </source>
</evidence>
<name>A0ABZ1I1R8_9PSEU</name>
<evidence type="ECO:0000256" key="2">
    <source>
        <dbReference type="ARBA" id="ARBA00023235"/>
    </source>
</evidence>
<dbReference type="InterPro" id="IPR014347">
    <property type="entry name" value="Tautomerase/MIF_sf"/>
</dbReference>
<dbReference type="PANTHER" id="PTHR35530:SF1">
    <property type="entry name" value="2-HYDROXYMUCONATE TAUTOMERASE"/>
    <property type="match status" value="1"/>
</dbReference>
<dbReference type="EC" id="5.3.2.6" evidence="4"/>
<dbReference type="PANTHER" id="PTHR35530">
    <property type="entry name" value="TAUTOMERASE-RELATED"/>
    <property type="match status" value="1"/>
</dbReference>
<dbReference type="RefSeq" id="WP_326567091.1">
    <property type="nucleotide sequence ID" value="NZ_CP142149.1"/>
</dbReference>
<sequence length="66" mass="6822">MPLVQVTLSAGRTPDQVRALISALTTAVTTSIGAPKEAVRVIVSEVPPTHWAAGDVTLAERTPTDG</sequence>
<feature type="domain" description="4-oxalocrotonate tautomerase-like" evidence="3">
    <location>
        <begin position="2"/>
        <end position="60"/>
    </location>
</feature>